<reference evidence="1 2" key="1">
    <citation type="submission" date="2023-06" db="EMBL/GenBank/DDBJ databases">
        <title>Actinomycetospora Odt1-22.</title>
        <authorList>
            <person name="Supong K."/>
        </authorList>
    </citation>
    <scope>NUCLEOTIDE SEQUENCE [LARGE SCALE GENOMIC DNA]</scope>
    <source>
        <strain evidence="1 2">Odt1-22</strain>
    </source>
</reference>
<accession>A0ABT7MAH6</accession>
<name>A0ABT7MAH6_9PSEU</name>
<dbReference type="EMBL" id="JASVWF010000003">
    <property type="protein sequence ID" value="MDL5157623.1"/>
    <property type="molecule type" value="Genomic_DNA"/>
</dbReference>
<keyword evidence="2" id="KW-1185">Reference proteome</keyword>
<sequence length="99" mass="9983">MTGGRGTGGPTADRVAARARFCSCDAEPTASLNVRAWSAHGPIGPTAPPAACAATPLRLAAIPEVARSTDPATSRNRVANEFHAPPASVNPPPLPCNCA</sequence>
<proteinExistence type="predicted"/>
<comment type="caution">
    <text evidence="1">The sequence shown here is derived from an EMBL/GenBank/DDBJ whole genome shotgun (WGS) entry which is preliminary data.</text>
</comment>
<protein>
    <submittedName>
        <fullName evidence="1">Uncharacterized protein</fullName>
    </submittedName>
</protein>
<evidence type="ECO:0000313" key="2">
    <source>
        <dbReference type="Proteomes" id="UP001231924"/>
    </source>
</evidence>
<dbReference type="Proteomes" id="UP001231924">
    <property type="component" value="Unassembled WGS sequence"/>
</dbReference>
<dbReference type="RefSeq" id="WP_286054072.1">
    <property type="nucleotide sequence ID" value="NZ_JASVWF010000003.1"/>
</dbReference>
<gene>
    <name evidence="1" type="ORF">QRT03_16785</name>
</gene>
<evidence type="ECO:0000313" key="1">
    <source>
        <dbReference type="EMBL" id="MDL5157623.1"/>
    </source>
</evidence>
<organism evidence="1 2">
    <name type="scientific">Actinomycetospora termitidis</name>
    <dbReference type="NCBI Taxonomy" id="3053470"/>
    <lineage>
        <taxon>Bacteria</taxon>
        <taxon>Bacillati</taxon>
        <taxon>Actinomycetota</taxon>
        <taxon>Actinomycetes</taxon>
        <taxon>Pseudonocardiales</taxon>
        <taxon>Pseudonocardiaceae</taxon>
        <taxon>Actinomycetospora</taxon>
    </lineage>
</organism>